<dbReference type="Proteomes" id="UP000298663">
    <property type="component" value="Unassembled WGS sequence"/>
</dbReference>
<dbReference type="AlphaFoldDB" id="A0A4U5MTA6"/>
<comment type="caution">
    <text evidence="1">The sequence shown here is derived from an EMBL/GenBank/DDBJ whole genome shotgun (WGS) entry which is preliminary data.</text>
</comment>
<keyword evidence="2" id="KW-1185">Reference proteome</keyword>
<evidence type="ECO:0000313" key="1">
    <source>
        <dbReference type="EMBL" id="TKR72987.1"/>
    </source>
</evidence>
<sequence>MKHSPTFKSALRVSLSAVLFQRRLPARHPSHYLFAALDYVSLRLSRIKNRYFPVRLVIDIIVILSSRV</sequence>
<reference evidence="1 2" key="2">
    <citation type="journal article" date="2019" name="G3 (Bethesda)">
        <title>Hybrid Assembly of the Genome of the Entomopathogenic Nematode Steinernema carpocapsae Identifies the X-Chromosome.</title>
        <authorList>
            <person name="Serra L."/>
            <person name="Macchietto M."/>
            <person name="Macias-Munoz A."/>
            <person name="McGill C.J."/>
            <person name="Rodriguez I.M."/>
            <person name="Rodriguez B."/>
            <person name="Murad R."/>
            <person name="Mortazavi A."/>
        </authorList>
    </citation>
    <scope>NUCLEOTIDE SEQUENCE [LARGE SCALE GENOMIC DNA]</scope>
    <source>
        <strain evidence="1 2">ALL</strain>
    </source>
</reference>
<reference evidence="1 2" key="1">
    <citation type="journal article" date="2015" name="Genome Biol.">
        <title>Comparative genomics of Steinernema reveals deeply conserved gene regulatory networks.</title>
        <authorList>
            <person name="Dillman A.R."/>
            <person name="Macchietto M."/>
            <person name="Porter C.F."/>
            <person name="Rogers A."/>
            <person name="Williams B."/>
            <person name="Antoshechkin I."/>
            <person name="Lee M.M."/>
            <person name="Goodwin Z."/>
            <person name="Lu X."/>
            <person name="Lewis E.E."/>
            <person name="Goodrich-Blair H."/>
            <person name="Stock S.P."/>
            <person name="Adams B.J."/>
            <person name="Sternberg P.W."/>
            <person name="Mortazavi A."/>
        </authorList>
    </citation>
    <scope>NUCLEOTIDE SEQUENCE [LARGE SCALE GENOMIC DNA]</scope>
    <source>
        <strain evidence="1 2">ALL</strain>
    </source>
</reference>
<accession>A0A4U5MTA6</accession>
<name>A0A4U5MTA6_STECR</name>
<proteinExistence type="predicted"/>
<dbReference type="EMBL" id="AZBU02000006">
    <property type="protein sequence ID" value="TKR72987.1"/>
    <property type="molecule type" value="Genomic_DNA"/>
</dbReference>
<gene>
    <name evidence="1" type="ORF">L596_020361</name>
</gene>
<evidence type="ECO:0000313" key="2">
    <source>
        <dbReference type="Proteomes" id="UP000298663"/>
    </source>
</evidence>
<organism evidence="1 2">
    <name type="scientific">Steinernema carpocapsae</name>
    <name type="common">Entomopathogenic nematode</name>
    <dbReference type="NCBI Taxonomy" id="34508"/>
    <lineage>
        <taxon>Eukaryota</taxon>
        <taxon>Metazoa</taxon>
        <taxon>Ecdysozoa</taxon>
        <taxon>Nematoda</taxon>
        <taxon>Chromadorea</taxon>
        <taxon>Rhabditida</taxon>
        <taxon>Tylenchina</taxon>
        <taxon>Panagrolaimomorpha</taxon>
        <taxon>Strongyloidoidea</taxon>
        <taxon>Steinernematidae</taxon>
        <taxon>Steinernema</taxon>
    </lineage>
</organism>
<protein>
    <submittedName>
        <fullName evidence="1">Uncharacterized protein</fullName>
    </submittedName>
</protein>